<evidence type="ECO:0000256" key="13">
    <source>
        <dbReference type="ARBA" id="ARBA00023231"/>
    </source>
</evidence>
<reference evidence="19 20" key="1">
    <citation type="submission" date="2009-01" db="EMBL/GenBank/DDBJ databases">
        <title>Complete sequence of Geobacter sp. FRC-32.</title>
        <authorList>
            <consortium name="US DOE Joint Genome Institute"/>
            <person name="Lucas S."/>
            <person name="Copeland A."/>
            <person name="Lapidus A."/>
            <person name="Glavina del Rio T."/>
            <person name="Dalin E."/>
            <person name="Tice H."/>
            <person name="Bruce D."/>
            <person name="Goodwin L."/>
            <person name="Pitluck S."/>
            <person name="Saunders E."/>
            <person name="Brettin T."/>
            <person name="Detter J.C."/>
            <person name="Han C."/>
            <person name="Larimer F."/>
            <person name="Land M."/>
            <person name="Hauser L."/>
            <person name="Kyrpides N."/>
            <person name="Ovchinnikova G."/>
            <person name="Kostka J."/>
            <person name="Richardson P."/>
        </authorList>
    </citation>
    <scope>NUCLEOTIDE SEQUENCE [LARGE SCALE GENOMIC DNA]</scope>
    <source>
        <strain evidence="20">DSM 22248 / JCM 15807 / FRC-32</strain>
    </source>
</reference>
<dbReference type="GO" id="GO:0000160">
    <property type="term" value="P:phosphorelay signal transduction system"/>
    <property type="evidence" value="ECO:0007669"/>
    <property type="project" value="UniProtKB-KW"/>
</dbReference>
<dbReference type="Pfam" id="PF02954">
    <property type="entry name" value="HTH_8"/>
    <property type="match status" value="1"/>
</dbReference>
<gene>
    <name evidence="19" type="primary">bamW</name>
    <name evidence="19" type="ordered locus">Geob_0145</name>
</gene>
<keyword evidence="6" id="KW-0547">Nucleotide-binding</keyword>
<evidence type="ECO:0000256" key="14">
    <source>
        <dbReference type="ARBA" id="ARBA00029881"/>
    </source>
</evidence>
<keyword evidence="5 16" id="KW-0597">Phosphoprotein</keyword>
<evidence type="ECO:0000256" key="16">
    <source>
        <dbReference type="PROSITE-ProRule" id="PRU00169"/>
    </source>
</evidence>
<feature type="domain" description="Response regulatory" evidence="18">
    <location>
        <begin position="3"/>
        <end position="122"/>
    </location>
</feature>
<keyword evidence="7" id="KW-0067">ATP-binding</keyword>
<dbReference type="Pfam" id="PF00158">
    <property type="entry name" value="Sigma54_activat"/>
    <property type="match status" value="1"/>
</dbReference>
<dbReference type="OrthoDB" id="9814761at2"/>
<evidence type="ECO:0000256" key="1">
    <source>
        <dbReference type="ARBA" id="ARBA00004496"/>
    </source>
</evidence>
<keyword evidence="12" id="KW-0804">Transcription</keyword>
<dbReference type="RefSeq" id="WP_012645248.1">
    <property type="nucleotide sequence ID" value="NC_011979.1"/>
</dbReference>
<evidence type="ECO:0000313" key="20">
    <source>
        <dbReference type="Proteomes" id="UP000007721"/>
    </source>
</evidence>
<dbReference type="PANTHER" id="PTHR32071">
    <property type="entry name" value="TRANSCRIPTIONAL REGULATORY PROTEIN"/>
    <property type="match status" value="1"/>
</dbReference>
<dbReference type="Gene3D" id="1.10.10.60">
    <property type="entry name" value="Homeodomain-like"/>
    <property type="match status" value="1"/>
</dbReference>
<keyword evidence="3" id="KW-0963">Cytoplasm</keyword>
<dbReference type="InterPro" id="IPR009057">
    <property type="entry name" value="Homeodomain-like_sf"/>
</dbReference>
<dbReference type="PROSITE" id="PS00688">
    <property type="entry name" value="SIGMA54_INTERACT_3"/>
    <property type="match status" value="1"/>
</dbReference>
<evidence type="ECO:0000256" key="15">
    <source>
        <dbReference type="ARBA" id="ARBA00031910"/>
    </source>
</evidence>
<organism evidence="19 20">
    <name type="scientific">Geotalea daltonii (strain DSM 22248 / JCM 15807 / FRC-32)</name>
    <name type="common">Geobacter daltonii</name>
    <dbReference type="NCBI Taxonomy" id="316067"/>
    <lineage>
        <taxon>Bacteria</taxon>
        <taxon>Pseudomonadati</taxon>
        <taxon>Thermodesulfobacteriota</taxon>
        <taxon>Desulfuromonadia</taxon>
        <taxon>Geobacterales</taxon>
        <taxon>Geobacteraceae</taxon>
        <taxon>Geotalea</taxon>
    </lineage>
</organism>
<evidence type="ECO:0000256" key="11">
    <source>
        <dbReference type="ARBA" id="ARBA00023159"/>
    </source>
</evidence>
<dbReference type="FunFam" id="3.40.50.300:FF:000006">
    <property type="entry name" value="DNA-binding transcriptional regulator NtrC"/>
    <property type="match status" value="1"/>
</dbReference>
<dbReference type="Pfam" id="PF25601">
    <property type="entry name" value="AAA_lid_14"/>
    <property type="match status" value="1"/>
</dbReference>
<dbReference type="GO" id="GO:0005524">
    <property type="term" value="F:ATP binding"/>
    <property type="evidence" value="ECO:0007669"/>
    <property type="project" value="UniProtKB-KW"/>
</dbReference>
<proteinExistence type="predicted"/>
<dbReference type="Proteomes" id="UP000007721">
    <property type="component" value="Chromosome"/>
</dbReference>
<dbReference type="InterPro" id="IPR025943">
    <property type="entry name" value="Sigma_54_int_dom_ATP-bd_2"/>
</dbReference>
<evidence type="ECO:0000259" key="17">
    <source>
        <dbReference type="PROSITE" id="PS50045"/>
    </source>
</evidence>
<dbReference type="GO" id="GO:0005737">
    <property type="term" value="C:cytoplasm"/>
    <property type="evidence" value="ECO:0007669"/>
    <property type="project" value="UniProtKB-SubCell"/>
</dbReference>
<dbReference type="CDD" id="cd00156">
    <property type="entry name" value="REC"/>
    <property type="match status" value="1"/>
</dbReference>
<dbReference type="EMBL" id="CP001390">
    <property type="protein sequence ID" value="ACM18519.1"/>
    <property type="molecule type" value="Genomic_DNA"/>
</dbReference>
<dbReference type="InterPro" id="IPR001789">
    <property type="entry name" value="Sig_transdc_resp-reg_receiver"/>
</dbReference>
<dbReference type="InterPro" id="IPR002197">
    <property type="entry name" value="HTH_Fis"/>
</dbReference>
<evidence type="ECO:0000256" key="6">
    <source>
        <dbReference type="ARBA" id="ARBA00022741"/>
    </source>
</evidence>
<dbReference type="PROSITE" id="PS00676">
    <property type="entry name" value="SIGMA54_INTERACT_2"/>
    <property type="match status" value="1"/>
</dbReference>
<dbReference type="InterPro" id="IPR025662">
    <property type="entry name" value="Sigma_54_int_dom_ATP-bd_1"/>
</dbReference>
<dbReference type="CDD" id="cd00009">
    <property type="entry name" value="AAA"/>
    <property type="match status" value="1"/>
</dbReference>
<comment type="subcellular location">
    <subcellularLocation>
        <location evidence="1">Cytoplasm</location>
    </subcellularLocation>
</comment>
<evidence type="ECO:0000256" key="5">
    <source>
        <dbReference type="ARBA" id="ARBA00022553"/>
    </source>
</evidence>
<dbReference type="SUPFAM" id="SSF52172">
    <property type="entry name" value="CheY-like"/>
    <property type="match status" value="1"/>
</dbReference>
<evidence type="ECO:0000256" key="10">
    <source>
        <dbReference type="ARBA" id="ARBA00023125"/>
    </source>
</evidence>
<dbReference type="Gene3D" id="3.40.50.300">
    <property type="entry name" value="P-loop containing nucleotide triphosphate hydrolases"/>
    <property type="match status" value="1"/>
</dbReference>
<dbReference type="SMART" id="SM00448">
    <property type="entry name" value="REC"/>
    <property type="match status" value="1"/>
</dbReference>
<dbReference type="InterPro" id="IPR002078">
    <property type="entry name" value="Sigma_54_int"/>
</dbReference>
<dbReference type="SMART" id="SM00382">
    <property type="entry name" value="AAA"/>
    <property type="match status" value="1"/>
</dbReference>
<evidence type="ECO:0000256" key="4">
    <source>
        <dbReference type="ARBA" id="ARBA00022491"/>
    </source>
</evidence>
<dbReference type="PROSITE" id="PS00675">
    <property type="entry name" value="SIGMA54_INTERACT_1"/>
    <property type="match status" value="1"/>
</dbReference>
<feature type="modified residue" description="4-aspartylphosphate" evidence="16">
    <location>
        <position position="57"/>
    </location>
</feature>
<dbReference type="KEGG" id="geo:Geob_0145"/>
<dbReference type="eggNOG" id="COG2204">
    <property type="taxonomic scope" value="Bacteria"/>
</dbReference>
<dbReference type="SUPFAM" id="SSF46689">
    <property type="entry name" value="Homeodomain-like"/>
    <property type="match status" value="1"/>
</dbReference>
<feature type="domain" description="Sigma-54 factor interaction" evidence="17">
    <location>
        <begin position="147"/>
        <end position="376"/>
    </location>
</feature>
<evidence type="ECO:0000256" key="7">
    <source>
        <dbReference type="ARBA" id="ARBA00022840"/>
    </source>
</evidence>
<evidence type="ECO:0000256" key="3">
    <source>
        <dbReference type="ARBA" id="ARBA00022490"/>
    </source>
</evidence>
<dbReference type="STRING" id="316067.Geob_0145"/>
<dbReference type="GO" id="GO:0043565">
    <property type="term" value="F:sequence-specific DNA binding"/>
    <property type="evidence" value="ECO:0007669"/>
    <property type="project" value="InterPro"/>
</dbReference>
<keyword evidence="13" id="KW-0535">Nitrogen fixation</keyword>
<dbReference type="Gene3D" id="3.40.50.2300">
    <property type="match status" value="1"/>
</dbReference>
<dbReference type="InterPro" id="IPR058031">
    <property type="entry name" value="AAA_lid_NorR"/>
</dbReference>
<keyword evidence="4" id="KW-0678">Repressor</keyword>
<dbReference type="GO" id="GO:0006355">
    <property type="term" value="P:regulation of DNA-templated transcription"/>
    <property type="evidence" value="ECO:0007669"/>
    <property type="project" value="InterPro"/>
</dbReference>
<accession>B9M8I4</accession>
<dbReference type="HOGENOM" id="CLU_000445_0_6_7"/>
<dbReference type="InterPro" id="IPR027417">
    <property type="entry name" value="P-loop_NTPase"/>
</dbReference>
<protein>
    <recommendedName>
        <fullName evidence="2">DNA-binding transcriptional regulator NtrC</fullName>
    </recommendedName>
    <alternativeName>
        <fullName evidence="14">Nitrogen regulation protein NR(I)</fullName>
    </alternativeName>
    <alternativeName>
        <fullName evidence="15">Nitrogen regulator I</fullName>
    </alternativeName>
</protein>
<dbReference type="PROSITE" id="PS50110">
    <property type="entry name" value="RESPONSE_REGULATORY"/>
    <property type="match status" value="1"/>
</dbReference>
<dbReference type="PANTHER" id="PTHR32071:SF95">
    <property type="entry name" value="DNA-BINDING TRANSCRIPTIONAL REGULATOR NTRC"/>
    <property type="match status" value="1"/>
</dbReference>
<evidence type="ECO:0000256" key="9">
    <source>
        <dbReference type="ARBA" id="ARBA00023015"/>
    </source>
</evidence>
<dbReference type="InterPro" id="IPR003593">
    <property type="entry name" value="AAA+_ATPase"/>
</dbReference>
<dbReference type="InterPro" id="IPR025944">
    <property type="entry name" value="Sigma_54_int_dom_CS"/>
</dbReference>
<dbReference type="PRINTS" id="PR01590">
    <property type="entry name" value="HTHFIS"/>
</dbReference>
<evidence type="ECO:0000256" key="8">
    <source>
        <dbReference type="ARBA" id="ARBA00023012"/>
    </source>
</evidence>
<evidence type="ECO:0000313" key="19">
    <source>
        <dbReference type="EMBL" id="ACM18519.1"/>
    </source>
</evidence>
<dbReference type="AlphaFoldDB" id="B9M8I4"/>
<evidence type="ECO:0000259" key="18">
    <source>
        <dbReference type="PROSITE" id="PS50110"/>
    </source>
</evidence>
<dbReference type="Pfam" id="PF00072">
    <property type="entry name" value="Response_reg"/>
    <property type="match status" value="1"/>
</dbReference>
<keyword evidence="8" id="KW-0902">Two-component regulatory system</keyword>
<dbReference type="PROSITE" id="PS50045">
    <property type="entry name" value="SIGMA54_INTERACT_4"/>
    <property type="match status" value="1"/>
</dbReference>
<keyword evidence="10" id="KW-0238">DNA-binding</keyword>
<evidence type="ECO:0000256" key="2">
    <source>
        <dbReference type="ARBA" id="ARBA00019059"/>
    </source>
</evidence>
<dbReference type="Gene3D" id="1.10.8.60">
    <property type="match status" value="1"/>
</dbReference>
<dbReference type="InterPro" id="IPR011006">
    <property type="entry name" value="CheY-like_superfamily"/>
</dbReference>
<name>B9M8I4_GEODF</name>
<keyword evidence="9" id="KW-0805">Transcription regulation</keyword>
<keyword evidence="20" id="KW-1185">Reference proteome</keyword>
<keyword evidence="11" id="KW-0010">Activator</keyword>
<sequence>MKTILIADDDKAIRRTLELHLTEVGYRVVTAANGSDAVNLALADTAIGHNIDLMLLDLRLTGMDGFEVLTLVKEKKPFLPIIMITAYDEMQTAIKAIRLGAIDHLGKPVDLDHLDEVIDKIFEMSALSRTGVTFSDSFDPHFEQNIMVGRTRAMKEVYKTIGAVADSRATVLIQGESGTGKEMVARAIHFNSQFRNRPFIAVACSALSPTILESELFGHEKGAFTGAIRTKPGKFELAQGGTLFLDEISEISPEIQVKLLRFIQEREFERVGGIETIKADVRIVAATNKNLSTLVASGMFRNDLYYRLKVVSIDLPPLRERKEDIPILVKFLLEKLHHETGKRVEIIPQETMNKILEHSWPGNVRELENTLRRAVILSHGNMLLPESLHLEEGCDGQERFPLLLKPLHEVEREHIQNVLCYVRNEKKRAAEILGISRPTLDRRIKEYGLEEEDKP</sequence>
<evidence type="ECO:0000256" key="12">
    <source>
        <dbReference type="ARBA" id="ARBA00023163"/>
    </source>
</evidence>
<dbReference type="SUPFAM" id="SSF52540">
    <property type="entry name" value="P-loop containing nucleoside triphosphate hydrolases"/>
    <property type="match status" value="1"/>
</dbReference>